<keyword evidence="1" id="KW-0175">Coiled coil</keyword>
<feature type="compositionally biased region" description="Polar residues" evidence="2">
    <location>
        <begin position="134"/>
        <end position="144"/>
    </location>
</feature>
<gene>
    <name evidence="3" type="ORF">Tci_901231</name>
</gene>
<sequence length="178" mass="20349">PTDTHHTPIVTQQSSSQPQKKQKSRRKQRKETEVPHTKPQTEENVPKTSNNPLPSGEDRMQLTKLMNLYTNLQKEVLDLEKAKTAQAKEIADLKKRVKKLDRKKNSRTLGLKRLWKVGSSTRVESSEDKESLGDQENASKQGRMTDNIDQDVEIILVDKTQGRKNEEEMFGVNDLDGD</sequence>
<protein>
    <submittedName>
        <fullName evidence="3">Uncharacterized protein</fullName>
    </submittedName>
</protein>
<evidence type="ECO:0000256" key="1">
    <source>
        <dbReference type="SAM" id="Coils"/>
    </source>
</evidence>
<name>A0A699V221_TANCI</name>
<proteinExistence type="predicted"/>
<accession>A0A699V221</accession>
<feature type="compositionally biased region" description="Basic and acidic residues" evidence="2">
    <location>
        <begin position="30"/>
        <end position="45"/>
    </location>
</feature>
<organism evidence="3">
    <name type="scientific">Tanacetum cinerariifolium</name>
    <name type="common">Dalmatian daisy</name>
    <name type="synonym">Chrysanthemum cinerariifolium</name>
    <dbReference type="NCBI Taxonomy" id="118510"/>
    <lineage>
        <taxon>Eukaryota</taxon>
        <taxon>Viridiplantae</taxon>
        <taxon>Streptophyta</taxon>
        <taxon>Embryophyta</taxon>
        <taxon>Tracheophyta</taxon>
        <taxon>Spermatophyta</taxon>
        <taxon>Magnoliopsida</taxon>
        <taxon>eudicotyledons</taxon>
        <taxon>Gunneridae</taxon>
        <taxon>Pentapetalae</taxon>
        <taxon>asterids</taxon>
        <taxon>campanulids</taxon>
        <taxon>Asterales</taxon>
        <taxon>Asteraceae</taxon>
        <taxon>Asteroideae</taxon>
        <taxon>Anthemideae</taxon>
        <taxon>Anthemidinae</taxon>
        <taxon>Tanacetum</taxon>
    </lineage>
</organism>
<feature type="coiled-coil region" evidence="1">
    <location>
        <begin position="62"/>
        <end position="103"/>
    </location>
</feature>
<feature type="non-terminal residue" evidence="3">
    <location>
        <position position="1"/>
    </location>
</feature>
<feature type="compositionally biased region" description="Basic residues" evidence="2">
    <location>
        <begin position="20"/>
        <end position="29"/>
    </location>
</feature>
<evidence type="ECO:0000313" key="3">
    <source>
        <dbReference type="EMBL" id="GFD29262.1"/>
    </source>
</evidence>
<comment type="caution">
    <text evidence="3">The sequence shown here is derived from an EMBL/GenBank/DDBJ whole genome shotgun (WGS) entry which is preliminary data.</text>
</comment>
<feature type="non-terminal residue" evidence="3">
    <location>
        <position position="178"/>
    </location>
</feature>
<dbReference type="AlphaFoldDB" id="A0A699V221"/>
<feature type="region of interest" description="Disordered" evidence="2">
    <location>
        <begin position="117"/>
        <end position="146"/>
    </location>
</feature>
<evidence type="ECO:0000256" key="2">
    <source>
        <dbReference type="SAM" id="MobiDB-lite"/>
    </source>
</evidence>
<reference evidence="3" key="1">
    <citation type="journal article" date="2019" name="Sci. Rep.">
        <title>Draft genome of Tanacetum cinerariifolium, the natural source of mosquito coil.</title>
        <authorList>
            <person name="Yamashiro T."/>
            <person name="Shiraishi A."/>
            <person name="Satake H."/>
            <person name="Nakayama K."/>
        </authorList>
    </citation>
    <scope>NUCLEOTIDE SEQUENCE</scope>
</reference>
<feature type="region of interest" description="Disordered" evidence="2">
    <location>
        <begin position="1"/>
        <end position="61"/>
    </location>
</feature>
<dbReference type="EMBL" id="BKCJ011393071">
    <property type="protein sequence ID" value="GFD29262.1"/>
    <property type="molecule type" value="Genomic_DNA"/>
</dbReference>